<name>A0ACC2MYL2_PERAE</name>
<reference evidence="1 2" key="1">
    <citation type="journal article" date="2022" name="Hortic Res">
        <title>A haplotype resolved chromosomal level avocado genome allows analysis of novel avocado genes.</title>
        <authorList>
            <person name="Nath O."/>
            <person name="Fletcher S.J."/>
            <person name="Hayward A."/>
            <person name="Shaw L.M."/>
            <person name="Masouleh A.K."/>
            <person name="Furtado A."/>
            <person name="Henry R.J."/>
            <person name="Mitter N."/>
        </authorList>
    </citation>
    <scope>NUCLEOTIDE SEQUENCE [LARGE SCALE GENOMIC DNA]</scope>
    <source>
        <strain evidence="2">cv. Hass</strain>
    </source>
</reference>
<evidence type="ECO:0000313" key="1">
    <source>
        <dbReference type="EMBL" id="KAJ8650481.1"/>
    </source>
</evidence>
<evidence type="ECO:0000313" key="2">
    <source>
        <dbReference type="Proteomes" id="UP001234297"/>
    </source>
</evidence>
<protein>
    <submittedName>
        <fullName evidence="1">Uncharacterized protein</fullName>
    </submittedName>
</protein>
<keyword evidence="2" id="KW-1185">Reference proteome</keyword>
<comment type="caution">
    <text evidence="1">The sequence shown here is derived from an EMBL/GenBank/DDBJ whole genome shotgun (WGS) entry which is preliminary data.</text>
</comment>
<dbReference type="EMBL" id="CM056809">
    <property type="protein sequence ID" value="KAJ8650481.1"/>
    <property type="molecule type" value="Genomic_DNA"/>
</dbReference>
<gene>
    <name evidence="1" type="ORF">MRB53_003504</name>
</gene>
<proteinExistence type="predicted"/>
<accession>A0ACC2MYL2</accession>
<organism evidence="1 2">
    <name type="scientific">Persea americana</name>
    <name type="common">Avocado</name>
    <dbReference type="NCBI Taxonomy" id="3435"/>
    <lineage>
        <taxon>Eukaryota</taxon>
        <taxon>Viridiplantae</taxon>
        <taxon>Streptophyta</taxon>
        <taxon>Embryophyta</taxon>
        <taxon>Tracheophyta</taxon>
        <taxon>Spermatophyta</taxon>
        <taxon>Magnoliopsida</taxon>
        <taxon>Magnoliidae</taxon>
        <taxon>Laurales</taxon>
        <taxon>Lauraceae</taxon>
        <taxon>Persea</taxon>
    </lineage>
</organism>
<sequence length="117" mass="13524">MQLVQNLSILHRPFTIYFNINRSFPQLPTSSSLLQSTLNSRSSKTFDARDSNLAKIDVDLLQVSLIESGFSNSCYDEELKQIDSEERENELIHFRNDLIRIGFMKMRVLVGIVDQRS</sequence>
<dbReference type="Proteomes" id="UP001234297">
    <property type="component" value="Chromosome 1"/>
</dbReference>